<evidence type="ECO:0000313" key="1">
    <source>
        <dbReference type="EMBL" id="MBB3101049.1"/>
    </source>
</evidence>
<reference evidence="1 2" key="1">
    <citation type="submission" date="2020-08" db="EMBL/GenBank/DDBJ databases">
        <title>Genomic Encyclopedia of Type Strains, Phase III (KMG-III): the genomes of soil and plant-associated and newly described type strains.</title>
        <authorList>
            <person name="Whitman W."/>
        </authorList>
    </citation>
    <scope>NUCLEOTIDE SEQUENCE [LARGE SCALE GENOMIC DNA]</scope>
    <source>
        <strain evidence="1 2">CECT 3287</strain>
    </source>
</reference>
<protein>
    <submittedName>
        <fullName evidence="1">Uncharacterized protein</fullName>
    </submittedName>
</protein>
<dbReference type="AlphaFoldDB" id="A0A7W5FJS3"/>
<keyword evidence="2" id="KW-1185">Reference proteome</keyword>
<gene>
    <name evidence="1" type="ORF">FHR83_008777</name>
</gene>
<evidence type="ECO:0000313" key="2">
    <source>
        <dbReference type="Proteomes" id="UP000590749"/>
    </source>
</evidence>
<dbReference type="RefSeq" id="WP_183227257.1">
    <property type="nucleotide sequence ID" value="NZ_BMPW01000037.1"/>
</dbReference>
<dbReference type="Proteomes" id="UP000590749">
    <property type="component" value="Unassembled WGS sequence"/>
</dbReference>
<dbReference type="EMBL" id="JACHXF010000032">
    <property type="protein sequence ID" value="MBB3101049.1"/>
    <property type="molecule type" value="Genomic_DNA"/>
</dbReference>
<name>A0A7W5FJS3_9ACTN</name>
<organism evidence="1 2">
    <name type="scientific">Actinoplanes campanulatus</name>
    <dbReference type="NCBI Taxonomy" id="113559"/>
    <lineage>
        <taxon>Bacteria</taxon>
        <taxon>Bacillati</taxon>
        <taxon>Actinomycetota</taxon>
        <taxon>Actinomycetes</taxon>
        <taxon>Micromonosporales</taxon>
        <taxon>Micromonosporaceae</taxon>
        <taxon>Actinoplanes</taxon>
    </lineage>
</organism>
<accession>A0A7W5FJS3</accession>
<sequence length="188" mass="18797">MAQLARIGVKPAGFAEVGVGDSVTDDGVRVSDGAGVSVAVGPEPAGGGPSGRFEAATRADRGVRDGVVMAGAGARGEVVTVEVDGRGWAAAIEARFVVGLAVGGPSLAGPWVGVSWRGLGRSGGRSRTVNLAVGPAPEFGSSSGSRSALHLASMSTRPESVLSGMCSVARTTPTVLDRDAAITFWPRQ</sequence>
<comment type="caution">
    <text evidence="1">The sequence shown here is derived from an EMBL/GenBank/DDBJ whole genome shotgun (WGS) entry which is preliminary data.</text>
</comment>
<proteinExistence type="predicted"/>